<dbReference type="Proteomes" id="UP000095751">
    <property type="component" value="Unassembled WGS sequence"/>
</dbReference>
<feature type="region of interest" description="Disordered" evidence="1">
    <location>
        <begin position="198"/>
        <end position="222"/>
    </location>
</feature>
<reference evidence="3 4" key="1">
    <citation type="submission" date="2016-09" db="EMBL/GenBank/DDBJ databases">
        <title>Extensive genetic diversity and differential bi-allelic expression allows diatom success in the polar Southern Ocean.</title>
        <authorList>
            <consortium name="DOE Joint Genome Institute"/>
            <person name="Mock T."/>
            <person name="Otillar R.P."/>
            <person name="Strauss J."/>
            <person name="Dupont C."/>
            <person name="Frickenhaus S."/>
            <person name="Maumus F."/>
            <person name="Mcmullan M."/>
            <person name="Sanges R."/>
            <person name="Schmutz J."/>
            <person name="Toseland A."/>
            <person name="Valas R."/>
            <person name="Veluchamy A."/>
            <person name="Ward B.J."/>
            <person name="Allen A."/>
            <person name="Barry K."/>
            <person name="Falciatore A."/>
            <person name="Ferrante M."/>
            <person name="Fortunato A.E."/>
            <person name="Gloeckner G."/>
            <person name="Gruber A."/>
            <person name="Hipkin R."/>
            <person name="Janech M."/>
            <person name="Kroth P."/>
            <person name="Leese F."/>
            <person name="Lindquist E."/>
            <person name="Lyon B.R."/>
            <person name="Martin J."/>
            <person name="Mayer C."/>
            <person name="Parker M."/>
            <person name="Quesneville H."/>
            <person name="Raymond J."/>
            <person name="Uhlig C."/>
            <person name="Valentin K.U."/>
            <person name="Worden A.Z."/>
            <person name="Armbrust E.V."/>
            <person name="Bowler C."/>
            <person name="Green B."/>
            <person name="Moulton V."/>
            <person name="Van Oosterhout C."/>
            <person name="Grigoriev I."/>
        </authorList>
    </citation>
    <scope>NUCLEOTIDE SEQUENCE [LARGE SCALE GENOMIC DNA]</scope>
    <source>
        <strain evidence="3 4">CCMP1102</strain>
    </source>
</reference>
<dbReference type="KEGG" id="fcy:FRACYDRAFT_236568"/>
<keyword evidence="4" id="KW-1185">Reference proteome</keyword>
<organism evidence="3 4">
    <name type="scientific">Fragilariopsis cylindrus CCMP1102</name>
    <dbReference type="NCBI Taxonomy" id="635003"/>
    <lineage>
        <taxon>Eukaryota</taxon>
        <taxon>Sar</taxon>
        <taxon>Stramenopiles</taxon>
        <taxon>Ochrophyta</taxon>
        <taxon>Bacillariophyta</taxon>
        <taxon>Bacillariophyceae</taxon>
        <taxon>Bacillariophycidae</taxon>
        <taxon>Bacillariales</taxon>
        <taxon>Bacillariaceae</taxon>
        <taxon>Fragilariopsis</taxon>
    </lineage>
</organism>
<dbReference type="AlphaFoldDB" id="A0A1E7FJD7"/>
<proteinExistence type="predicted"/>
<sequence>MVSAFERLEFRDGFAGGCTVNGTLTCVTQPQDYCDEGTYLPAHFLRSNSGHPLRYCAGDLEDVIIGRCGNGKCTNIQSRCNGDKLQCEDDDCNRFLLPFIEYDPTCTTTQDLLNDEYVTYGKCGSRCVWSKDDCLEGEVYIQNDETCTADKVQIGACFAGHAFCSVSKASCTQLNLPDEPYMTHQEVKDKIGANCFLSSLPTPPTESPPPPPPPPTESPMLAVPTSGFAVFDEDGNPILVSSSNKNGGGGGGGGLQTGALVAIVAVVAVVIGAVQSAPQKIKKGSDKKTTFAESVY</sequence>
<keyword evidence="2" id="KW-1133">Transmembrane helix</keyword>
<feature type="compositionally biased region" description="Pro residues" evidence="1">
    <location>
        <begin position="201"/>
        <end position="217"/>
    </location>
</feature>
<evidence type="ECO:0000313" key="3">
    <source>
        <dbReference type="EMBL" id="OEU18291.1"/>
    </source>
</evidence>
<feature type="transmembrane region" description="Helical" evidence="2">
    <location>
        <begin position="253"/>
        <end position="274"/>
    </location>
</feature>
<keyword evidence="2" id="KW-0472">Membrane</keyword>
<dbReference type="EMBL" id="KV784356">
    <property type="protein sequence ID" value="OEU18291.1"/>
    <property type="molecule type" value="Genomic_DNA"/>
</dbReference>
<evidence type="ECO:0000256" key="1">
    <source>
        <dbReference type="SAM" id="MobiDB-lite"/>
    </source>
</evidence>
<evidence type="ECO:0000256" key="2">
    <source>
        <dbReference type="SAM" id="Phobius"/>
    </source>
</evidence>
<name>A0A1E7FJD7_9STRA</name>
<accession>A0A1E7FJD7</accession>
<keyword evidence="2" id="KW-0812">Transmembrane</keyword>
<evidence type="ECO:0000313" key="4">
    <source>
        <dbReference type="Proteomes" id="UP000095751"/>
    </source>
</evidence>
<protein>
    <submittedName>
        <fullName evidence="3">Uncharacterized protein</fullName>
    </submittedName>
</protein>
<dbReference type="InParanoid" id="A0A1E7FJD7"/>
<gene>
    <name evidence="3" type="ORF">FRACYDRAFT_236568</name>
</gene>